<gene>
    <name evidence="6" type="ORF">Selli1_22200</name>
</gene>
<dbReference type="GO" id="GO:0007165">
    <property type="term" value="P:signal transduction"/>
    <property type="evidence" value="ECO:0007669"/>
    <property type="project" value="InterPro"/>
</dbReference>
<dbReference type="RefSeq" id="WP_281873043.1">
    <property type="nucleotide sequence ID" value="NZ_BSBO01000023.1"/>
</dbReference>
<keyword evidence="2" id="KW-0378">Hydrolase</keyword>
<dbReference type="PANTHER" id="PTHR32009">
    <property type="entry name" value="TMV RESISTANCE PROTEIN N-LIKE"/>
    <property type="match status" value="1"/>
</dbReference>
<dbReference type="EC" id="3.2.2.6" evidence="1"/>
<accession>A0A9W6C4V4</accession>
<evidence type="ECO:0000256" key="1">
    <source>
        <dbReference type="ARBA" id="ARBA00011982"/>
    </source>
</evidence>
<dbReference type="AlphaFoldDB" id="A0A9W6C4V4"/>
<sequence>MENRIVISDEAESVLKEIVDNEKVSDYWKNRFENLSNRDDTILRGCFKELRESGLIHVQWGDNYPYQIQILKDSYLYEEKKEQERRLGMSQFEKELHDLLKRTESIQPPANAAAGDFDLHKYNQPSEDWINDFEIFYNKYLKEHALGSRIKTILFHRNLGAYRQLVSCLKSISKDQEFIDKMNGIEKTTVPVYQANMLPEYDVFLSHANKDKADLVDELNDSLEKLGVKIFYDKKSLEWGDKWKDRILDGTKKAEFAIIVISENFFDREWTEKELNEFLNRQNRNGQKLILPIVHNITNEDLRKKYPSVADIQAIDSKEYSCDEIALLFARQLIKRLKAQN</sequence>
<evidence type="ECO:0000313" key="7">
    <source>
        <dbReference type="Proteomes" id="UP001145145"/>
    </source>
</evidence>
<dbReference type="InterPro" id="IPR000157">
    <property type="entry name" value="TIR_dom"/>
</dbReference>
<dbReference type="GO" id="GO:0061809">
    <property type="term" value="F:NAD+ nucleosidase activity, cyclic ADP-ribose generating"/>
    <property type="evidence" value="ECO:0007669"/>
    <property type="project" value="UniProtKB-EC"/>
</dbReference>
<evidence type="ECO:0000256" key="3">
    <source>
        <dbReference type="ARBA" id="ARBA00023027"/>
    </source>
</evidence>
<dbReference type="InterPro" id="IPR035897">
    <property type="entry name" value="Toll_tir_struct_dom_sf"/>
</dbReference>
<proteinExistence type="predicted"/>
<dbReference type="PROSITE" id="PS50104">
    <property type="entry name" value="TIR"/>
    <property type="match status" value="1"/>
</dbReference>
<evidence type="ECO:0000256" key="4">
    <source>
        <dbReference type="ARBA" id="ARBA00047304"/>
    </source>
</evidence>
<dbReference type="EMBL" id="BSBO01000023">
    <property type="protein sequence ID" value="GLG05046.1"/>
    <property type="molecule type" value="Genomic_DNA"/>
</dbReference>
<dbReference type="Gene3D" id="3.40.50.10140">
    <property type="entry name" value="Toll/interleukin-1 receptor homology (TIR) domain"/>
    <property type="match status" value="1"/>
</dbReference>
<dbReference type="Pfam" id="PF13676">
    <property type="entry name" value="TIR_2"/>
    <property type="match status" value="1"/>
</dbReference>
<dbReference type="Proteomes" id="UP001145145">
    <property type="component" value="Unassembled WGS sequence"/>
</dbReference>
<reference evidence="6 7" key="1">
    <citation type="journal article" date="2023" name="Int. J. Syst. Evol. Microbiol.">
        <title>Sellimonas catena sp. nov., isolated from human faeces.</title>
        <authorList>
            <person name="Hisatomi A."/>
            <person name="Ohkuma M."/>
            <person name="Sakamoto M."/>
        </authorList>
    </citation>
    <scope>NUCLEOTIDE SEQUENCE [LARGE SCALE GENOMIC DNA]</scope>
    <source>
        <strain evidence="6 7">12EGH17</strain>
    </source>
</reference>
<keyword evidence="7" id="KW-1185">Reference proteome</keyword>
<dbReference type="PANTHER" id="PTHR32009:SF39">
    <property type="entry name" value="TIR DOMAIN-CONTAINING PROTEIN"/>
    <property type="match status" value="1"/>
</dbReference>
<evidence type="ECO:0000313" key="6">
    <source>
        <dbReference type="EMBL" id="GLG05046.1"/>
    </source>
</evidence>
<dbReference type="SMART" id="SM00255">
    <property type="entry name" value="TIR"/>
    <property type="match status" value="1"/>
</dbReference>
<evidence type="ECO:0000259" key="5">
    <source>
        <dbReference type="PROSITE" id="PS50104"/>
    </source>
</evidence>
<keyword evidence="3" id="KW-0520">NAD</keyword>
<comment type="catalytic activity">
    <reaction evidence="4">
        <text>NAD(+) + H2O = ADP-D-ribose + nicotinamide + H(+)</text>
        <dbReference type="Rhea" id="RHEA:16301"/>
        <dbReference type="ChEBI" id="CHEBI:15377"/>
        <dbReference type="ChEBI" id="CHEBI:15378"/>
        <dbReference type="ChEBI" id="CHEBI:17154"/>
        <dbReference type="ChEBI" id="CHEBI:57540"/>
        <dbReference type="ChEBI" id="CHEBI:57967"/>
        <dbReference type="EC" id="3.2.2.6"/>
    </reaction>
    <physiologicalReaction direction="left-to-right" evidence="4">
        <dbReference type="Rhea" id="RHEA:16302"/>
    </physiologicalReaction>
</comment>
<dbReference type="SUPFAM" id="SSF52200">
    <property type="entry name" value="Toll/Interleukin receptor TIR domain"/>
    <property type="match status" value="1"/>
</dbReference>
<comment type="caution">
    <text evidence="6">The sequence shown here is derived from an EMBL/GenBank/DDBJ whole genome shotgun (WGS) entry which is preliminary data.</text>
</comment>
<feature type="domain" description="TIR" evidence="5">
    <location>
        <begin position="199"/>
        <end position="337"/>
    </location>
</feature>
<name>A0A9W6C4V4_9FIRM</name>
<protein>
    <recommendedName>
        <fullName evidence="1">ADP-ribosyl cyclase/cyclic ADP-ribose hydrolase</fullName>
        <ecNumber evidence="1">3.2.2.6</ecNumber>
    </recommendedName>
</protein>
<organism evidence="6 7">
    <name type="scientific">Sellimonas catena</name>
    <dbReference type="NCBI Taxonomy" id="2994035"/>
    <lineage>
        <taxon>Bacteria</taxon>
        <taxon>Bacillati</taxon>
        <taxon>Bacillota</taxon>
        <taxon>Clostridia</taxon>
        <taxon>Lachnospirales</taxon>
        <taxon>Lachnospiraceae</taxon>
        <taxon>Sellimonas</taxon>
    </lineage>
</organism>
<evidence type="ECO:0000256" key="2">
    <source>
        <dbReference type="ARBA" id="ARBA00022801"/>
    </source>
</evidence>